<feature type="region of interest" description="Disordered" evidence="1">
    <location>
        <begin position="17"/>
        <end position="59"/>
    </location>
</feature>
<keyword evidence="3" id="KW-1185">Reference proteome</keyword>
<organism evidence="2 3">
    <name type="scientific">Triticum urartu</name>
    <name type="common">Red wild einkorn</name>
    <name type="synonym">Crithodium urartu</name>
    <dbReference type="NCBI Taxonomy" id="4572"/>
    <lineage>
        <taxon>Eukaryota</taxon>
        <taxon>Viridiplantae</taxon>
        <taxon>Streptophyta</taxon>
        <taxon>Embryophyta</taxon>
        <taxon>Tracheophyta</taxon>
        <taxon>Spermatophyta</taxon>
        <taxon>Magnoliopsida</taxon>
        <taxon>Liliopsida</taxon>
        <taxon>Poales</taxon>
        <taxon>Poaceae</taxon>
        <taxon>BOP clade</taxon>
        <taxon>Pooideae</taxon>
        <taxon>Triticodae</taxon>
        <taxon>Triticeae</taxon>
        <taxon>Triticinae</taxon>
        <taxon>Triticum</taxon>
    </lineage>
</organism>
<dbReference type="AlphaFoldDB" id="A0A8R7V022"/>
<dbReference type="EnsemblPlants" id="TuG1812G0700000238.01.T01">
    <property type="protein sequence ID" value="TuG1812G0700000238.01.T01"/>
    <property type="gene ID" value="TuG1812G0700000238.01"/>
</dbReference>
<gene>
    <name evidence="2" type="primary">LOC125524583</name>
</gene>
<dbReference type="KEGG" id="tua:125524583"/>
<dbReference type="Gramene" id="TuG1812G0700000238.01.T01">
    <property type="protein sequence ID" value="TuG1812G0700000238.01.T01"/>
    <property type="gene ID" value="TuG1812G0700000238.01"/>
</dbReference>
<dbReference type="GeneID" id="125524583"/>
<dbReference type="Proteomes" id="UP000015106">
    <property type="component" value="Chromosome 7"/>
</dbReference>
<evidence type="ECO:0000313" key="3">
    <source>
        <dbReference type="Proteomes" id="UP000015106"/>
    </source>
</evidence>
<reference evidence="3" key="1">
    <citation type="journal article" date="2013" name="Nature">
        <title>Draft genome of the wheat A-genome progenitor Triticum urartu.</title>
        <authorList>
            <person name="Ling H.Q."/>
            <person name="Zhao S."/>
            <person name="Liu D."/>
            <person name="Wang J."/>
            <person name="Sun H."/>
            <person name="Zhang C."/>
            <person name="Fan H."/>
            <person name="Li D."/>
            <person name="Dong L."/>
            <person name="Tao Y."/>
            <person name="Gao C."/>
            <person name="Wu H."/>
            <person name="Li Y."/>
            <person name="Cui Y."/>
            <person name="Guo X."/>
            <person name="Zheng S."/>
            <person name="Wang B."/>
            <person name="Yu K."/>
            <person name="Liang Q."/>
            <person name="Yang W."/>
            <person name="Lou X."/>
            <person name="Chen J."/>
            <person name="Feng M."/>
            <person name="Jian J."/>
            <person name="Zhang X."/>
            <person name="Luo G."/>
            <person name="Jiang Y."/>
            <person name="Liu J."/>
            <person name="Wang Z."/>
            <person name="Sha Y."/>
            <person name="Zhang B."/>
            <person name="Wu H."/>
            <person name="Tang D."/>
            <person name="Shen Q."/>
            <person name="Xue P."/>
            <person name="Zou S."/>
            <person name="Wang X."/>
            <person name="Liu X."/>
            <person name="Wang F."/>
            <person name="Yang Y."/>
            <person name="An X."/>
            <person name="Dong Z."/>
            <person name="Zhang K."/>
            <person name="Zhang X."/>
            <person name="Luo M.C."/>
            <person name="Dvorak J."/>
            <person name="Tong Y."/>
            <person name="Wang J."/>
            <person name="Yang H."/>
            <person name="Li Z."/>
            <person name="Wang D."/>
            <person name="Zhang A."/>
            <person name="Wang J."/>
        </authorList>
    </citation>
    <scope>NUCLEOTIDE SEQUENCE</scope>
    <source>
        <strain evidence="3">cv. G1812</strain>
    </source>
</reference>
<proteinExistence type="predicted"/>
<dbReference type="RefSeq" id="XP_048545572.1">
    <property type="nucleotide sequence ID" value="XM_048689615.1"/>
</dbReference>
<reference evidence="2" key="2">
    <citation type="submission" date="2018-03" db="EMBL/GenBank/DDBJ databases">
        <title>The Triticum urartu genome reveals the dynamic nature of wheat genome evolution.</title>
        <authorList>
            <person name="Ling H."/>
            <person name="Ma B."/>
            <person name="Shi X."/>
            <person name="Liu H."/>
            <person name="Dong L."/>
            <person name="Sun H."/>
            <person name="Cao Y."/>
            <person name="Gao Q."/>
            <person name="Zheng S."/>
            <person name="Li Y."/>
            <person name="Yu Y."/>
            <person name="Du H."/>
            <person name="Qi M."/>
            <person name="Li Y."/>
            <person name="Yu H."/>
            <person name="Cui Y."/>
            <person name="Wang N."/>
            <person name="Chen C."/>
            <person name="Wu H."/>
            <person name="Zhao Y."/>
            <person name="Zhang J."/>
            <person name="Li Y."/>
            <person name="Zhou W."/>
            <person name="Zhang B."/>
            <person name="Hu W."/>
            <person name="Eijk M."/>
            <person name="Tang J."/>
            <person name="Witsenboer H."/>
            <person name="Zhao S."/>
            <person name="Li Z."/>
            <person name="Zhang A."/>
            <person name="Wang D."/>
            <person name="Liang C."/>
        </authorList>
    </citation>
    <scope>NUCLEOTIDE SEQUENCE [LARGE SCALE GENOMIC DNA]</scope>
    <source>
        <strain evidence="2">cv. G1812</strain>
    </source>
</reference>
<sequence length="117" mass="12677">MALRTLAARAVRLHTPALGLSPPPSGRPNLHSAAATRRLPPPAGGRLISSSNLGGSPPEDAARKIVLENAATLERLEKSYEMFKARVRLLEKGSNFLKWSLACIIPVPLVYSIVEYH</sequence>
<accession>A0A8R7V022</accession>
<protein>
    <submittedName>
        <fullName evidence="2">Uncharacterized protein</fullName>
    </submittedName>
</protein>
<evidence type="ECO:0000313" key="2">
    <source>
        <dbReference type="EnsemblPlants" id="TuG1812G0700000238.01.T01"/>
    </source>
</evidence>
<evidence type="ECO:0000256" key="1">
    <source>
        <dbReference type="SAM" id="MobiDB-lite"/>
    </source>
</evidence>
<name>A0A8R7V022_TRIUA</name>
<dbReference type="OrthoDB" id="10347952at2759"/>
<reference evidence="2" key="3">
    <citation type="submission" date="2022-06" db="UniProtKB">
        <authorList>
            <consortium name="EnsemblPlants"/>
        </authorList>
    </citation>
    <scope>IDENTIFICATION</scope>
</reference>